<dbReference type="InterPro" id="IPR009100">
    <property type="entry name" value="AcylCoA_DH/oxidase_NM_dom_sf"/>
</dbReference>
<evidence type="ECO:0000313" key="10">
    <source>
        <dbReference type="EMBL" id="NNM74139.1"/>
    </source>
</evidence>
<dbReference type="PANTHER" id="PTHR43292:SF3">
    <property type="entry name" value="ACYL-COA DEHYDROGENASE FADE29"/>
    <property type="match status" value="1"/>
</dbReference>
<dbReference type="CDD" id="cd01152">
    <property type="entry name" value="ACAD_fadE6_17_26"/>
    <property type="match status" value="1"/>
</dbReference>
<keyword evidence="5 6" id="KW-0560">Oxidoreductase</keyword>
<evidence type="ECO:0000256" key="4">
    <source>
        <dbReference type="ARBA" id="ARBA00022827"/>
    </source>
</evidence>
<evidence type="ECO:0000256" key="2">
    <source>
        <dbReference type="ARBA" id="ARBA00009347"/>
    </source>
</evidence>
<dbReference type="SUPFAM" id="SSF56645">
    <property type="entry name" value="Acyl-CoA dehydrogenase NM domain-like"/>
    <property type="match status" value="1"/>
</dbReference>
<dbReference type="PANTHER" id="PTHR43292">
    <property type="entry name" value="ACYL-COA DEHYDROGENASE"/>
    <property type="match status" value="1"/>
</dbReference>
<dbReference type="Pfam" id="PF02771">
    <property type="entry name" value="Acyl-CoA_dh_N"/>
    <property type="match status" value="1"/>
</dbReference>
<evidence type="ECO:0000256" key="3">
    <source>
        <dbReference type="ARBA" id="ARBA00022630"/>
    </source>
</evidence>
<evidence type="ECO:0000313" key="11">
    <source>
        <dbReference type="Proteomes" id="UP000564885"/>
    </source>
</evidence>
<dbReference type="InterPro" id="IPR046373">
    <property type="entry name" value="Acyl-CoA_Oxase/DH_mid-dom_sf"/>
</dbReference>
<comment type="cofactor">
    <cofactor evidence="1 6">
        <name>FAD</name>
        <dbReference type="ChEBI" id="CHEBI:57692"/>
    </cofactor>
</comment>
<sequence length="397" mass="44482">MDFSYSPAEEAFRAQVRSWIKANLPEGWGSTVHEPEDEHARYMFRLDWEKKLFQGGWAGLAWPKKYGGRGATLVEQAILAEELARAEAPEGLNIIGRNLTAPTLIHHGTEEQRRRYLPKILSGEEVWCQGFSEPNAGSDLASIRTSAVRDGDHFVVNGQKTWTSFAQYSHWCFMLVRTDPEAPKHKGISFLLVDMSTPGITVRPLRQISGESEFNETFFDDARVPVENLVGGLNEGWKIAMTTLTYERGPEDALARQIRFKRDLMRLIVAAKTIPRGPKATAIDDPVLRQKLARSVIEVELMRLNCLRSFSKQLQGKPLGPESSFQKLYWSHMAQGIYETAMETLGPTAPLAAGDPLAPGDGLFQTGFLQSRAFTIYSGTSEIQRNIISERVLGMPR</sequence>
<dbReference type="InterPro" id="IPR006091">
    <property type="entry name" value="Acyl-CoA_Oxase/DH_mid-dom"/>
</dbReference>
<accession>A0A849ICJ1</accession>
<keyword evidence="4 6" id="KW-0274">FAD</keyword>
<keyword evidence="3 6" id="KW-0285">Flavoprotein</keyword>
<feature type="domain" description="Acyl-CoA oxidase/dehydrogenase middle" evidence="8">
    <location>
        <begin position="128"/>
        <end position="221"/>
    </location>
</feature>
<dbReference type="SUPFAM" id="SSF47203">
    <property type="entry name" value="Acyl-CoA dehydrogenase C-terminal domain-like"/>
    <property type="match status" value="1"/>
</dbReference>
<name>A0A849ICJ1_9HYPH</name>
<feature type="domain" description="Acyl-CoA dehydrogenase/oxidase C-terminal" evidence="7">
    <location>
        <begin position="234"/>
        <end position="393"/>
    </location>
</feature>
<dbReference type="Pfam" id="PF02770">
    <property type="entry name" value="Acyl-CoA_dh_M"/>
    <property type="match status" value="1"/>
</dbReference>
<dbReference type="GO" id="GO:0050660">
    <property type="term" value="F:flavin adenine dinucleotide binding"/>
    <property type="evidence" value="ECO:0007669"/>
    <property type="project" value="InterPro"/>
</dbReference>
<reference evidence="10 11" key="1">
    <citation type="submission" date="2020-04" db="EMBL/GenBank/DDBJ databases">
        <title>Enterovirga sp. isolate from soil.</title>
        <authorList>
            <person name="Chea S."/>
            <person name="Kim D.-U."/>
        </authorList>
    </citation>
    <scope>NUCLEOTIDE SEQUENCE [LARGE SCALE GENOMIC DNA]</scope>
    <source>
        <strain evidence="10 11">DB1703</strain>
    </source>
</reference>
<dbReference type="InterPro" id="IPR009075">
    <property type="entry name" value="AcylCo_DH/oxidase_C"/>
</dbReference>
<dbReference type="AlphaFoldDB" id="A0A849ICJ1"/>
<comment type="similarity">
    <text evidence="2 6">Belongs to the acyl-CoA dehydrogenase family.</text>
</comment>
<dbReference type="InterPro" id="IPR013786">
    <property type="entry name" value="AcylCoA_DH/ox_N"/>
</dbReference>
<dbReference type="FunFam" id="2.40.110.10:FF:000011">
    <property type="entry name" value="Acyl-CoA dehydrogenase FadE34"/>
    <property type="match status" value="1"/>
</dbReference>
<dbReference type="InterPro" id="IPR036250">
    <property type="entry name" value="AcylCo_DH-like_C"/>
</dbReference>
<comment type="caution">
    <text evidence="10">The sequence shown here is derived from an EMBL/GenBank/DDBJ whole genome shotgun (WGS) entry which is preliminary data.</text>
</comment>
<evidence type="ECO:0000256" key="1">
    <source>
        <dbReference type="ARBA" id="ARBA00001974"/>
    </source>
</evidence>
<keyword evidence="11" id="KW-1185">Reference proteome</keyword>
<evidence type="ECO:0000259" key="8">
    <source>
        <dbReference type="Pfam" id="PF02770"/>
    </source>
</evidence>
<dbReference type="Gene3D" id="2.40.110.10">
    <property type="entry name" value="Butyryl-CoA Dehydrogenase, subunit A, domain 2"/>
    <property type="match status" value="1"/>
</dbReference>
<dbReference type="EMBL" id="JABEPP010000005">
    <property type="protein sequence ID" value="NNM74139.1"/>
    <property type="molecule type" value="Genomic_DNA"/>
</dbReference>
<dbReference type="GO" id="GO:0016627">
    <property type="term" value="F:oxidoreductase activity, acting on the CH-CH group of donors"/>
    <property type="evidence" value="ECO:0007669"/>
    <property type="project" value="InterPro"/>
</dbReference>
<dbReference type="RefSeq" id="WP_171219607.1">
    <property type="nucleotide sequence ID" value="NZ_JABEPP010000005.1"/>
</dbReference>
<dbReference type="InterPro" id="IPR052161">
    <property type="entry name" value="Mycobact_Acyl-CoA_DH"/>
</dbReference>
<dbReference type="Gene3D" id="1.10.540.10">
    <property type="entry name" value="Acyl-CoA dehydrogenase/oxidase, N-terminal domain"/>
    <property type="match status" value="1"/>
</dbReference>
<evidence type="ECO:0000259" key="9">
    <source>
        <dbReference type="Pfam" id="PF02771"/>
    </source>
</evidence>
<dbReference type="InterPro" id="IPR037069">
    <property type="entry name" value="AcylCoA_DH/ox_N_sf"/>
</dbReference>
<gene>
    <name evidence="10" type="ORF">HJG44_17330</name>
</gene>
<organism evidence="10 11">
    <name type="scientific">Enterovirga aerilata</name>
    <dbReference type="NCBI Taxonomy" id="2730920"/>
    <lineage>
        <taxon>Bacteria</taxon>
        <taxon>Pseudomonadati</taxon>
        <taxon>Pseudomonadota</taxon>
        <taxon>Alphaproteobacteria</taxon>
        <taxon>Hyphomicrobiales</taxon>
        <taxon>Methylobacteriaceae</taxon>
        <taxon>Enterovirga</taxon>
    </lineage>
</organism>
<evidence type="ECO:0000256" key="5">
    <source>
        <dbReference type="ARBA" id="ARBA00023002"/>
    </source>
</evidence>
<dbReference type="Pfam" id="PF00441">
    <property type="entry name" value="Acyl-CoA_dh_1"/>
    <property type="match status" value="1"/>
</dbReference>
<dbReference type="Gene3D" id="1.20.140.10">
    <property type="entry name" value="Butyryl-CoA Dehydrogenase, subunit A, domain 3"/>
    <property type="match status" value="1"/>
</dbReference>
<dbReference type="Proteomes" id="UP000564885">
    <property type="component" value="Unassembled WGS sequence"/>
</dbReference>
<protein>
    <submittedName>
        <fullName evidence="10">Isovaleryl-CoA dehydrogenase</fullName>
    </submittedName>
</protein>
<proteinExistence type="inferred from homology"/>
<evidence type="ECO:0000256" key="6">
    <source>
        <dbReference type="RuleBase" id="RU362125"/>
    </source>
</evidence>
<dbReference type="GO" id="GO:0005886">
    <property type="term" value="C:plasma membrane"/>
    <property type="evidence" value="ECO:0007669"/>
    <property type="project" value="TreeGrafter"/>
</dbReference>
<evidence type="ECO:0000259" key="7">
    <source>
        <dbReference type="Pfam" id="PF00441"/>
    </source>
</evidence>
<feature type="domain" description="Acyl-CoA dehydrogenase/oxidase N-terminal" evidence="9">
    <location>
        <begin position="7"/>
        <end position="124"/>
    </location>
</feature>